<dbReference type="GO" id="GO:0005576">
    <property type="term" value="C:extracellular region"/>
    <property type="evidence" value="ECO:0007669"/>
    <property type="project" value="UniProtKB-SubCell"/>
</dbReference>
<dbReference type="InterPro" id="IPR039641">
    <property type="entry name" value="LCR"/>
</dbReference>
<evidence type="ECO:0000313" key="11">
    <source>
        <dbReference type="Proteomes" id="UP001457282"/>
    </source>
</evidence>
<accession>A0AAW1Y6K0</accession>
<keyword evidence="8" id="KW-1015">Disulfide bond</keyword>
<dbReference type="GO" id="GO:0031640">
    <property type="term" value="P:killing of cells of another organism"/>
    <property type="evidence" value="ECO:0007669"/>
    <property type="project" value="UniProtKB-UniRule"/>
</dbReference>
<evidence type="ECO:0000256" key="8">
    <source>
        <dbReference type="ARBA" id="ARBA00023157"/>
    </source>
</evidence>
<dbReference type="PANTHER" id="PTHR36788:SF2">
    <property type="entry name" value="DEFENSIN-LIKE PROTEIN 183"/>
    <property type="match status" value="1"/>
</dbReference>
<comment type="caution">
    <text evidence="10">The sequence shown here is derived from an EMBL/GenBank/DDBJ whole genome shotgun (WGS) entry which is preliminary data.</text>
</comment>
<evidence type="ECO:0000256" key="4">
    <source>
        <dbReference type="ARBA" id="ARBA00022529"/>
    </source>
</evidence>
<dbReference type="EMBL" id="JBEDUW010000002">
    <property type="protein sequence ID" value="KAK9944589.1"/>
    <property type="molecule type" value="Genomic_DNA"/>
</dbReference>
<keyword evidence="3 9" id="KW-0964">Secreted</keyword>
<keyword evidence="11" id="KW-1185">Reference proteome</keyword>
<evidence type="ECO:0000256" key="5">
    <source>
        <dbReference type="ARBA" id="ARBA00022577"/>
    </source>
</evidence>
<protein>
    <recommendedName>
        <fullName evidence="9">Defensin-like protein</fullName>
    </recommendedName>
</protein>
<gene>
    <name evidence="10" type="ORF">M0R45_010150</name>
</gene>
<comment type="similarity">
    <text evidence="2 9">Belongs to the DEFL family.</text>
</comment>
<name>A0AAW1Y6K0_RUBAR</name>
<keyword evidence="4 9" id="KW-0929">Antimicrobial</keyword>
<feature type="signal peptide" evidence="9">
    <location>
        <begin position="1"/>
        <end position="21"/>
    </location>
</feature>
<evidence type="ECO:0000256" key="1">
    <source>
        <dbReference type="ARBA" id="ARBA00004613"/>
    </source>
</evidence>
<reference evidence="10 11" key="1">
    <citation type="journal article" date="2023" name="G3 (Bethesda)">
        <title>A chromosome-length genome assembly and annotation of blackberry (Rubus argutus, cv. 'Hillquist').</title>
        <authorList>
            <person name="Bruna T."/>
            <person name="Aryal R."/>
            <person name="Dudchenko O."/>
            <person name="Sargent D.J."/>
            <person name="Mead D."/>
            <person name="Buti M."/>
            <person name="Cavallini A."/>
            <person name="Hytonen T."/>
            <person name="Andres J."/>
            <person name="Pham M."/>
            <person name="Weisz D."/>
            <person name="Mascagni F."/>
            <person name="Usai G."/>
            <person name="Natali L."/>
            <person name="Bassil N."/>
            <person name="Fernandez G.E."/>
            <person name="Lomsadze A."/>
            <person name="Armour M."/>
            <person name="Olukolu B."/>
            <person name="Poorten T."/>
            <person name="Britton C."/>
            <person name="Davik J."/>
            <person name="Ashrafi H."/>
            <person name="Aiden E.L."/>
            <person name="Borodovsky M."/>
            <person name="Worthington M."/>
        </authorList>
    </citation>
    <scope>NUCLEOTIDE SEQUENCE [LARGE SCALE GENOMIC DNA]</scope>
    <source>
        <strain evidence="10">PI 553951</strain>
    </source>
</reference>
<evidence type="ECO:0000256" key="3">
    <source>
        <dbReference type="ARBA" id="ARBA00022525"/>
    </source>
</evidence>
<dbReference type="GO" id="GO:0050832">
    <property type="term" value="P:defense response to fungus"/>
    <property type="evidence" value="ECO:0007669"/>
    <property type="project" value="UniProtKB-UniRule"/>
</dbReference>
<keyword evidence="7 9" id="KW-0611">Plant defense</keyword>
<dbReference type="Proteomes" id="UP001457282">
    <property type="component" value="Unassembled WGS sequence"/>
</dbReference>
<evidence type="ECO:0000256" key="9">
    <source>
        <dbReference type="RuleBase" id="RU367109"/>
    </source>
</evidence>
<evidence type="ECO:0000313" key="10">
    <source>
        <dbReference type="EMBL" id="KAK9944589.1"/>
    </source>
</evidence>
<evidence type="ECO:0000256" key="6">
    <source>
        <dbReference type="ARBA" id="ARBA00022729"/>
    </source>
</evidence>
<sequence>MAIISCSQLVLLAFASVAVMGMFVKAEICSEPGGSCDSVDCNAVCSGKHLGGAGKCDQTNSCNCYYNCPGKTNSPLAALAVTPNDEFCTAAQGKCDDACTEVCCIHTCAALYKDGVGHCDLVRGGFKVCYCDYPCHHIPGGPPSI</sequence>
<proteinExistence type="inferred from homology"/>
<organism evidence="10 11">
    <name type="scientific">Rubus argutus</name>
    <name type="common">Southern blackberry</name>
    <dbReference type="NCBI Taxonomy" id="59490"/>
    <lineage>
        <taxon>Eukaryota</taxon>
        <taxon>Viridiplantae</taxon>
        <taxon>Streptophyta</taxon>
        <taxon>Embryophyta</taxon>
        <taxon>Tracheophyta</taxon>
        <taxon>Spermatophyta</taxon>
        <taxon>Magnoliopsida</taxon>
        <taxon>eudicotyledons</taxon>
        <taxon>Gunneridae</taxon>
        <taxon>Pentapetalae</taxon>
        <taxon>rosids</taxon>
        <taxon>fabids</taxon>
        <taxon>Rosales</taxon>
        <taxon>Rosaceae</taxon>
        <taxon>Rosoideae</taxon>
        <taxon>Rosoideae incertae sedis</taxon>
        <taxon>Rubus</taxon>
    </lineage>
</organism>
<evidence type="ECO:0000256" key="7">
    <source>
        <dbReference type="ARBA" id="ARBA00022821"/>
    </source>
</evidence>
<dbReference type="PANTHER" id="PTHR36788">
    <property type="entry name" value="DEFENSIN-LIKE PROTEIN 183"/>
    <property type="match status" value="1"/>
</dbReference>
<keyword evidence="6 9" id="KW-0732">Signal</keyword>
<keyword evidence="5 9" id="KW-0295">Fungicide</keyword>
<comment type="subcellular location">
    <subcellularLocation>
        <location evidence="1 9">Secreted</location>
    </subcellularLocation>
</comment>
<dbReference type="AlphaFoldDB" id="A0AAW1Y6K0"/>
<feature type="chain" id="PRO_5043100187" description="Defensin-like protein" evidence="9">
    <location>
        <begin position="22"/>
        <end position="145"/>
    </location>
</feature>
<evidence type="ECO:0000256" key="2">
    <source>
        <dbReference type="ARBA" id="ARBA00006722"/>
    </source>
</evidence>